<evidence type="ECO:0000259" key="1">
    <source>
        <dbReference type="Pfam" id="PF03354"/>
    </source>
</evidence>
<dbReference type="InterPro" id="IPR046461">
    <property type="entry name" value="TerL_ATPase"/>
</dbReference>
<dbReference type="STRING" id="1447782.SAMN05444417_2266"/>
<dbReference type="AlphaFoldDB" id="A0A1M6EZI2"/>
<accession>A0A1M6EZI2</accession>
<gene>
    <name evidence="2" type="ORF">SAMN05444417_2266</name>
</gene>
<organism evidence="2 3">
    <name type="scientific">Wenxinia saemankumensis</name>
    <dbReference type="NCBI Taxonomy" id="1447782"/>
    <lineage>
        <taxon>Bacteria</taxon>
        <taxon>Pseudomonadati</taxon>
        <taxon>Pseudomonadota</taxon>
        <taxon>Alphaproteobacteria</taxon>
        <taxon>Rhodobacterales</taxon>
        <taxon>Roseobacteraceae</taxon>
        <taxon>Wenxinia</taxon>
    </lineage>
</organism>
<dbReference type="PANTHER" id="PTHR41287">
    <property type="match status" value="1"/>
</dbReference>
<dbReference type="EMBL" id="FQYO01000003">
    <property type="protein sequence ID" value="SHI90840.1"/>
    <property type="molecule type" value="Genomic_DNA"/>
</dbReference>
<dbReference type="Pfam" id="PF03354">
    <property type="entry name" value="TerL_ATPase"/>
    <property type="match status" value="1"/>
</dbReference>
<feature type="domain" description="Terminase large subunit-like ATPase" evidence="1">
    <location>
        <begin position="73"/>
        <end position="229"/>
    </location>
</feature>
<protein>
    <submittedName>
        <fullName evidence="2">Phage terminase-like protein, large subunit, contains N-terminal HTH domain</fullName>
    </submittedName>
</protein>
<dbReference type="PANTHER" id="PTHR41287:SF1">
    <property type="entry name" value="PROTEIN YMFN"/>
    <property type="match status" value="1"/>
</dbReference>
<dbReference type="RefSeq" id="WP_244526338.1">
    <property type="nucleotide sequence ID" value="NZ_FQYO01000003.1"/>
</dbReference>
<dbReference type="Proteomes" id="UP000184292">
    <property type="component" value="Unassembled WGS sequence"/>
</dbReference>
<evidence type="ECO:0000313" key="2">
    <source>
        <dbReference type="EMBL" id="SHI90840.1"/>
    </source>
</evidence>
<dbReference type="InterPro" id="IPR005021">
    <property type="entry name" value="Terminase_largesu-like"/>
</dbReference>
<proteinExistence type="predicted"/>
<dbReference type="InterPro" id="IPR027417">
    <property type="entry name" value="P-loop_NTPase"/>
</dbReference>
<reference evidence="2 3" key="1">
    <citation type="submission" date="2016-11" db="EMBL/GenBank/DDBJ databases">
        <authorList>
            <person name="Jaros S."/>
            <person name="Januszkiewicz K."/>
            <person name="Wedrychowicz H."/>
        </authorList>
    </citation>
    <scope>NUCLEOTIDE SEQUENCE [LARGE SCALE GENOMIC DNA]</scope>
    <source>
        <strain evidence="2 3">DSM 100565</strain>
    </source>
</reference>
<evidence type="ECO:0000313" key="3">
    <source>
        <dbReference type="Proteomes" id="UP000184292"/>
    </source>
</evidence>
<keyword evidence="3" id="KW-1185">Reference proteome</keyword>
<name>A0A1M6EZI2_9RHOB</name>
<dbReference type="Gene3D" id="3.40.50.300">
    <property type="entry name" value="P-loop containing nucleotide triphosphate hydrolases"/>
    <property type="match status" value="1"/>
</dbReference>
<sequence length="577" mass="62718">MTAPIRTDAWSTACPDWEDRLLNGRSMIPDLPLFDPVADKALRLFKRLRVPDMIGLPTYGEVCDEWVFDLVRAVFGSYDPVSRRRMIREFFVMIPKKNAKSAIGAAIIVVAAIMNERPDGELILISETQNIAGIAFRQAVGIIDADPNLAALFKPNAHLKQIEHRNNGTLIRILSADVKIATGSKAGFILVDESHVLGHQSKAADVYLELEGGLAARPEGFLLEITTQSKVQPHGEFKRRLDRARAVRDGSLALPILAVLYELPAEMQLEGAWKDEATWGLVNPNLERSVALDYLRDKFLAASTAGPDAMALFASQHLNVEIGVGMRADSWIGATLWAAAAAPERLSGYAALEALIARAEVATVGIDGGGLDDLLGLCVMGRDRETKDWWAWFRAWAQPEVLERRKEIAPLLHTFEADGDLTILPPDRPDGDVEEIAEIVGRLLDAGLLPEKAAAGLDPAGVAAIVDALDEVGIGEGQMVAIPQGYRLSPAIWGMERALKSRKVRHFGQPMMDWVLGNAKTEQRGSAVVVTKEAAGKAKIDPLVAGFNAFQLMARNPAAHVTGRIDDYFAAMRGAAA</sequence>